<accession>A0A0F9K2R4</accession>
<dbReference type="EMBL" id="LAZR01014681">
    <property type="protein sequence ID" value="KKM16413.1"/>
    <property type="molecule type" value="Genomic_DNA"/>
</dbReference>
<protein>
    <recommendedName>
        <fullName evidence="2">Polysaccharide pyruvyl transferase domain-containing protein</fullName>
    </recommendedName>
</protein>
<proteinExistence type="predicted"/>
<gene>
    <name evidence="3" type="ORF">LCGC14_1686100</name>
</gene>
<organism evidence="3">
    <name type="scientific">marine sediment metagenome</name>
    <dbReference type="NCBI Taxonomy" id="412755"/>
    <lineage>
        <taxon>unclassified sequences</taxon>
        <taxon>metagenomes</taxon>
        <taxon>ecological metagenomes</taxon>
    </lineage>
</organism>
<dbReference type="AlphaFoldDB" id="A0A0F9K2R4"/>
<name>A0A0F9K2R4_9ZZZZ</name>
<evidence type="ECO:0000313" key="3">
    <source>
        <dbReference type="EMBL" id="KKM16413.1"/>
    </source>
</evidence>
<dbReference type="InterPro" id="IPR007345">
    <property type="entry name" value="Polysacch_pyruvyl_Trfase"/>
</dbReference>
<reference evidence="3" key="1">
    <citation type="journal article" date="2015" name="Nature">
        <title>Complex archaea that bridge the gap between prokaryotes and eukaryotes.</title>
        <authorList>
            <person name="Spang A."/>
            <person name="Saw J.H."/>
            <person name="Jorgensen S.L."/>
            <person name="Zaremba-Niedzwiedzka K."/>
            <person name="Martijn J."/>
            <person name="Lind A.E."/>
            <person name="van Eijk R."/>
            <person name="Schleper C."/>
            <person name="Guy L."/>
            <person name="Ettema T.J."/>
        </authorList>
    </citation>
    <scope>NUCLEOTIDE SEQUENCE</scope>
</reference>
<evidence type="ECO:0000256" key="1">
    <source>
        <dbReference type="SAM" id="Coils"/>
    </source>
</evidence>
<evidence type="ECO:0000259" key="2">
    <source>
        <dbReference type="Pfam" id="PF04230"/>
    </source>
</evidence>
<feature type="coiled-coil region" evidence="1">
    <location>
        <begin position="212"/>
        <end position="239"/>
    </location>
</feature>
<dbReference type="PANTHER" id="PTHR36836">
    <property type="entry name" value="COLANIC ACID BIOSYNTHESIS PROTEIN WCAK"/>
    <property type="match status" value="1"/>
</dbReference>
<sequence>MNWYKKSQQEITMENINNAIDDLILPTIREKDGLRYINQFRKENVDFTYDIVLNKNDYKISNIFKENPNNLKFIVKSNSICIIPNIEISRRVKANELYSLYNLLIKDLVSSKKIVYILSHSSEDLEMCIKIKNQFLKNNKVILITDDLNVFEIEHIIKQMDFIIASRYHSIVHAYKNSVPVLAIGWSIKYLELLDAFNQSDYYFDIRSKINIENFSQKLQEMKENYTREKKKISQAFDNILLQKDWLTLLSFGSN</sequence>
<comment type="caution">
    <text evidence="3">The sequence shown here is derived from an EMBL/GenBank/DDBJ whole genome shotgun (WGS) entry which is preliminary data.</text>
</comment>
<feature type="domain" description="Polysaccharide pyruvyl transferase" evidence="2">
    <location>
        <begin position="29"/>
        <end position="187"/>
    </location>
</feature>
<dbReference type="Pfam" id="PF04230">
    <property type="entry name" value="PS_pyruv_trans"/>
    <property type="match status" value="1"/>
</dbReference>
<dbReference type="PANTHER" id="PTHR36836:SF1">
    <property type="entry name" value="COLANIC ACID BIOSYNTHESIS PROTEIN WCAK"/>
    <property type="match status" value="1"/>
</dbReference>
<keyword evidence="1" id="KW-0175">Coiled coil</keyword>